<feature type="compositionally biased region" description="Basic and acidic residues" evidence="2">
    <location>
        <begin position="126"/>
        <end position="143"/>
    </location>
</feature>
<dbReference type="GO" id="GO:0005739">
    <property type="term" value="C:mitochondrion"/>
    <property type="evidence" value="ECO:0007669"/>
    <property type="project" value="UniProtKB-ARBA"/>
</dbReference>
<keyword evidence="3" id="KW-1133">Transmembrane helix</keyword>
<comment type="similarity">
    <text evidence="1">Belongs to the RMD1/sif2 family.</text>
</comment>
<keyword evidence="3" id="KW-0472">Membrane</keyword>
<name>A0A4U6XUN1_9PEZI</name>
<feature type="region of interest" description="Disordered" evidence="2">
    <location>
        <begin position="271"/>
        <end position="301"/>
    </location>
</feature>
<dbReference type="Pfam" id="PF02582">
    <property type="entry name" value="DUF155"/>
    <property type="match status" value="1"/>
</dbReference>
<feature type="region of interest" description="Disordered" evidence="2">
    <location>
        <begin position="55"/>
        <end position="143"/>
    </location>
</feature>
<organism evidence="5 6">
    <name type="scientific">Colletotrichum tanaceti</name>
    <dbReference type="NCBI Taxonomy" id="1306861"/>
    <lineage>
        <taxon>Eukaryota</taxon>
        <taxon>Fungi</taxon>
        <taxon>Dikarya</taxon>
        <taxon>Ascomycota</taxon>
        <taxon>Pezizomycotina</taxon>
        <taxon>Sordariomycetes</taxon>
        <taxon>Hypocreomycetidae</taxon>
        <taxon>Glomerellales</taxon>
        <taxon>Glomerellaceae</taxon>
        <taxon>Colletotrichum</taxon>
        <taxon>Colletotrichum destructivum species complex</taxon>
    </lineage>
</organism>
<accession>A0A4U6XUN1</accession>
<feature type="compositionally biased region" description="Polar residues" evidence="2">
    <location>
        <begin position="86"/>
        <end position="101"/>
    </location>
</feature>
<dbReference type="InterPro" id="IPR003734">
    <property type="entry name" value="DUF155"/>
</dbReference>
<evidence type="ECO:0000256" key="2">
    <source>
        <dbReference type="SAM" id="MobiDB-lite"/>
    </source>
</evidence>
<gene>
    <name evidence="5" type="primary">sif3</name>
    <name evidence="5" type="ORF">CTA1_10479</name>
</gene>
<reference evidence="5 6" key="1">
    <citation type="journal article" date="2019" name="PLoS ONE">
        <title>Comparative genome analysis indicates high evolutionary potential of pathogenicity genes in Colletotrichum tanaceti.</title>
        <authorList>
            <person name="Lelwala R.V."/>
            <person name="Korhonen P.K."/>
            <person name="Young N.D."/>
            <person name="Scott J.B."/>
            <person name="Ades P.A."/>
            <person name="Gasser R.B."/>
            <person name="Taylor P.W.J."/>
        </authorList>
    </citation>
    <scope>NUCLEOTIDE SEQUENCE [LARGE SCALE GENOMIC DNA]</scope>
    <source>
        <strain evidence="5">BRIP57314</strain>
    </source>
</reference>
<dbReference type="AlphaFoldDB" id="A0A4U6XUN1"/>
<protein>
    <submittedName>
        <fullName evidence="5">Sad1-interacting factor 3</fullName>
    </submittedName>
</protein>
<dbReference type="Proteomes" id="UP000310108">
    <property type="component" value="Unassembled WGS sequence"/>
</dbReference>
<dbReference type="InterPro" id="IPR051624">
    <property type="entry name" value="RMD1/Sad1-interacting"/>
</dbReference>
<dbReference type="EMBL" id="PJEX01000005">
    <property type="protein sequence ID" value="TKW59717.1"/>
    <property type="molecule type" value="Genomic_DNA"/>
</dbReference>
<evidence type="ECO:0000259" key="4">
    <source>
        <dbReference type="Pfam" id="PF02582"/>
    </source>
</evidence>
<dbReference type="PANTHER" id="PTHR16255:SF4">
    <property type="entry name" value="SPORULATION PROTEIN RMD8"/>
    <property type="match status" value="1"/>
</dbReference>
<evidence type="ECO:0000256" key="1">
    <source>
        <dbReference type="ARBA" id="ARBA00008306"/>
    </source>
</evidence>
<proteinExistence type="inferred from homology"/>
<feature type="transmembrane region" description="Helical" evidence="3">
    <location>
        <begin position="522"/>
        <end position="544"/>
    </location>
</feature>
<sequence>MASAKRGPSVLVTDSRERPPQRGSLQRQNTGIGAAQGRPAMRFISVDNVLQYASDIPSGQPRVAPPVQRPAGGLAGARRASAGLPNLQSRTGQQSMPSRTTKISEKLVLLPETDDKPGSDEDLDEEASKMAREIEAEENRPPRDEELDVLRKRGGIRGKSYAERLPKVQRKEKLARLTAYCTAQSYKMKSTAEFLRTKHDAKTKLYDDCLYVVYSLPLLNGTEGYRVRSRPIVKTPGSGKTVLDMEIERSEQRDYHEGYFEDAVDTGSPIHGSPMNGNGVYGDGSSSPRHHREQSPDDLNISPMARIPDAKLFAEMFLFSYGVVVFWNFTEHQEKDILADLTFAQNENGLSLLTRPLDEDDFETEEFHFEYSHDVKRPRIFNDMITLLPRSDHMVKLTISHAIAQSTKLCLFEERMSETMLDAQHVPKRLALTGELNMTSTEIVKILGRLFKSRVDINLSSNILDVPNFFWDSEPTLHPLYVAIREYLEIDPRIKVLNERCRVFLDLAEILSDSVADAKMSYITWIVIVLIIISILVTVTEVGLRFGMLSKNNGKGLAEGAAAVPLIAAGGRSEAKTLLLPGSVKWELEKRNVSVDELRLWSRMLSEEERGAGGSEVIGSRIVGKTFAGV</sequence>
<keyword evidence="6" id="KW-1185">Reference proteome</keyword>
<evidence type="ECO:0000313" key="5">
    <source>
        <dbReference type="EMBL" id="TKW59717.1"/>
    </source>
</evidence>
<comment type="caution">
    <text evidence="5">The sequence shown here is derived from an EMBL/GenBank/DDBJ whole genome shotgun (WGS) entry which is preliminary data.</text>
</comment>
<keyword evidence="3" id="KW-0812">Transmembrane</keyword>
<feature type="domain" description="DUF155" evidence="4">
    <location>
        <begin position="316"/>
        <end position="498"/>
    </location>
</feature>
<dbReference type="PANTHER" id="PTHR16255">
    <property type="entry name" value="REQUIRED FOR MEIOTIC NUCLEAR DIVISION PROTEIN 1 HOMOLOG"/>
    <property type="match status" value="1"/>
</dbReference>
<evidence type="ECO:0000313" key="6">
    <source>
        <dbReference type="Proteomes" id="UP000310108"/>
    </source>
</evidence>
<evidence type="ECO:0000256" key="3">
    <source>
        <dbReference type="SAM" id="Phobius"/>
    </source>
</evidence>
<feature type="region of interest" description="Disordered" evidence="2">
    <location>
        <begin position="1"/>
        <end position="39"/>
    </location>
</feature>